<accession>A0ABS0ZJD8</accession>
<proteinExistence type="predicted"/>
<dbReference type="Proteomes" id="UP000653045">
    <property type="component" value="Unassembled WGS sequence"/>
</dbReference>
<dbReference type="EMBL" id="JAENBO010000004">
    <property type="protein sequence ID" value="MBJ8326120.1"/>
    <property type="molecule type" value="Genomic_DNA"/>
</dbReference>
<gene>
    <name evidence="1" type="ORF">JHK62_05485</name>
</gene>
<keyword evidence="2" id="KW-1185">Reference proteome</keyword>
<comment type="caution">
    <text evidence="1">The sequence shown here is derived from an EMBL/GenBank/DDBJ whole genome shotgun (WGS) entry which is preliminary data.</text>
</comment>
<protein>
    <submittedName>
        <fullName evidence="1">Uncharacterized protein</fullName>
    </submittedName>
</protein>
<organism evidence="1 2">
    <name type="scientific">Streptococcus pacificus</name>
    <dbReference type="NCBI Taxonomy" id="2740577"/>
    <lineage>
        <taxon>Bacteria</taxon>
        <taxon>Bacillati</taxon>
        <taxon>Bacillota</taxon>
        <taxon>Bacilli</taxon>
        <taxon>Lactobacillales</taxon>
        <taxon>Streptococcaceae</taxon>
        <taxon>Streptococcus</taxon>
    </lineage>
</organism>
<evidence type="ECO:0000313" key="1">
    <source>
        <dbReference type="EMBL" id="MBJ8326120.1"/>
    </source>
</evidence>
<name>A0ABS0ZJD8_9STRE</name>
<sequence>METAKQIVTVKNNIAEKFPNFSQEKKDYIFLRLMGNATYDDWKWRETADPLDQFFYSREQLLSGNNDISTIGLFEKLGLSPDQAKKLRYNLRLQNDLVDEKRLSSDSDSDHDIYKQRYQDTYGSDANFDQFWDDRVKAFFNHSDFTHQSITMATHLNTIFGIPHLLGRETVEELSGWRGDATDDADVKPSMGIDDYQADIDAVNIIERMNNGISYRQAMTSYYQELNQHSPSAYFREKEFLKHKDLDEVKNTIFNSLVPGIVSKDKKLDYIATNYKDSGVKFFIEQLEAASQN</sequence>
<evidence type="ECO:0000313" key="2">
    <source>
        <dbReference type="Proteomes" id="UP000653045"/>
    </source>
</evidence>
<reference evidence="1 2" key="1">
    <citation type="journal article" date="2021" name="Int. J. Syst. Evol. Microbiol.">
        <title>Streptococcus vicugnae sp. nov., isolated from faeces of alpacas (Vicugna pacos) and cattle (Bos taurus), Streptococcus zalophi sp. nov., and Streptococcus pacificus sp. nov., isolated from respiratory tract of California sea lions (Zalophus californianus).</title>
        <authorList>
            <person name="Volokhov D.V."/>
            <person name="Zagorodnyaya T.A."/>
            <person name="Shen Z."/>
            <person name="Blom J."/>
            <person name="Furtak V.A."/>
            <person name="Eisenberg T."/>
            <person name="Fan P."/>
            <person name="Jeong K.C."/>
            <person name="Gao Y."/>
            <person name="Zhang S."/>
            <person name="Amselle M."/>
        </authorList>
    </citation>
    <scope>NUCLEOTIDE SEQUENCE [LARGE SCALE GENOMIC DNA]</scope>
    <source>
        <strain evidence="1 2">CSL7591</strain>
    </source>
</reference>
<dbReference type="RefSeq" id="WP_199575769.1">
    <property type="nucleotide sequence ID" value="NZ_JAENBO010000004.1"/>
</dbReference>